<accession>A0A1S8CFV9</accession>
<dbReference type="STRING" id="2034155.BMI79_17365"/>
<evidence type="ECO:0000313" key="2">
    <source>
        <dbReference type="Proteomes" id="UP000216021"/>
    </source>
</evidence>
<dbReference type="RefSeq" id="WP_076943449.1">
    <property type="nucleotide sequence ID" value="NZ_MOXD01000010.1"/>
</dbReference>
<reference evidence="1 2" key="1">
    <citation type="submission" date="2016-11" db="EMBL/GenBank/DDBJ databases">
        <title>Rahnella oryzae sp. nov., isolated from rice root.</title>
        <authorList>
            <person name="Zhang X.-X."/>
            <person name="Zhang J."/>
        </authorList>
    </citation>
    <scope>NUCLEOTIDE SEQUENCE [LARGE SCALE GENOMIC DNA]</scope>
    <source>
        <strain evidence="1 2">J11-6</strain>
    </source>
</reference>
<dbReference type="EMBL" id="MOXD01000010">
    <property type="protein sequence ID" value="OMQ20880.1"/>
    <property type="molecule type" value="Genomic_DNA"/>
</dbReference>
<sequence>MQTFTQRHAASVTRGAFPLFDRLFPERKEARHGDWIANKTGRVSYRAEVFPLEAGTWGMAILCRTGWHAGEYTYEWCRVGLNAGPRRHRVFREACLLAEQLATLRYRYH</sequence>
<protein>
    <submittedName>
        <fullName evidence="1">Uncharacterized protein</fullName>
    </submittedName>
</protein>
<proteinExistence type="predicted"/>
<name>A0A1S8CFV9_9GAMM</name>
<dbReference type="OrthoDB" id="6637130at2"/>
<comment type="caution">
    <text evidence="1">The sequence shown here is derived from an EMBL/GenBank/DDBJ whole genome shotgun (WGS) entry which is preliminary data.</text>
</comment>
<organism evidence="1 2">
    <name type="scientific">Serratia oryzae</name>
    <dbReference type="NCBI Taxonomy" id="2034155"/>
    <lineage>
        <taxon>Bacteria</taxon>
        <taxon>Pseudomonadati</taxon>
        <taxon>Pseudomonadota</taxon>
        <taxon>Gammaproteobacteria</taxon>
        <taxon>Enterobacterales</taxon>
        <taxon>Yersiniaceae</taxon>
        <taxon>Serratia</taxon>
    </lineage>
</organism>
<gene>
    <name evidence="1" type="ORF">BMI79_17365</name>
</gene>
<dbReference type="AlphaFoldDB" id="A0A1S8CFV9"/>
<evidence type="ECO:0000313" key="1">
    <source>
        <dbReference type="EMBL" id="OMQ20880.1"/>
    </source>
</evidence>
<dbReference type="Proteomes" id="UP000216021">
    <property type="component" value="Unassembled WGS sequence"/>
</dbReference>
<keyword evidence="2" id="KW-1185">Reference proteome</keyword>